<reference evidence="6 7" key="1">
    <citation type="submission" date="2018-03" db="EMBL/GenBank/DDBJ databases">
        <title>Adhaeribacter sp. HMF7605 Genome sequencing and assembly.</title>
        <authorList>
            <person name="Kang H."/>
            <person name="Kang J."/>
            <person name="Cha I."/>
            <person name="Kim H."/>
            <person name="Joh K."/>
        </authorList>
    </citation>
    <scope>NUCLEOTIDE SEQUENCE [LARGE SCALE GENOMIC DNA]</scope>
    <source>
        <strain evidence="6 7">HMF7605</strain>
    </source>
</reference>
<dbReference type="InterPro" id="IPR039650">
    <property type="entry name" value="HdrA-like"/>
</dbReference>
<evidence type="ECO:0000256" key="1">
    <source>
        <dbReference type="ARBA" id="ARBA00022485"/>
    </source>
</evidence>
<dbReference type="OrthoDB" id="668499at2"/>
<evidence type="ECO:0000256" key="5">
    <source>
        <dbReference type="ARBA" id="ARBA00023014"/>
    </source>
</evidence>
<dbReference type="RefSeq" id="WP_106932682.1">
    <property type="nucleotide sequence ID" value="NZ_PYFT01000001.1"/>
</dbReference>
<dbReference type="GO" id="GO:0046872">
    <property type="term" value="F:metal ion binding"/>
    <property type="evidence" value="ECO:0007669"/>
    <property type="project" value="UniProtKB-KW"/>
</dbReference>
<gene>
    <name evidence="6" type="ORF">AHMF7605_24915</name>
</gene>
<evidence type="ECO:0000313" key="7">
    <source>
        <dbReference type="Proteomes" id="UP000240357"/>
    </source>
</evidence>
<keyword evidence="6" id="KW-0456">Lyase</keyword>
<dbReference type="PANTHER" id="PTHR43498">
    <property type="entry name" value="FERREDOXIN:COB-COM HETERODISULFIDE REDUCTASE SUBUNIT A"/>
    <property type="match status" value="1"/>
</dbReference>
<dbReference type="Pfam" id="PF12831">
    <property type="entry name" value="FAD_oxidored"/>
    <property type="match status" value="1"/>
</dbReference>
<dbReference type="PANTHER" id="PTHR43498:SF1">
    <property type="entry name" value="COB--COM HETERODISULFIDE REDUCTASE IRON-SULFUR SUBUNIT A"/>
    <property type="match status" value="1"/>
</dbReference>
<dbReference type="EMBL" id="PYFT01000001">
    <property type="protein sequence ID" value="PSR56504.1"/>
    <property type="molecule type" value="Genomic_DNA"/>
</dbReference>
<evidence type="ECO:0000256" key="4">
    <source>
        <dbReference type="ARBA" id="ARBA00023004"/>
    </source>
</evidence>
<proteinExistence type="predicted"/>
<keyword evidence="1" id="KW-0004">4Fe-4S</keyword>
<sequence length="561" mass="62911">MRYTIRFISWFVFLSLLSCRNSEVKNSTASNQNIIKADIIIYGGTSAAIASAVQATRLGKSVIVVSPDKHLGGMASSGLGFTDTGNKAVIGGIAREFYQRIYQHYQKPEAWRWQKKEEYGNKGQGTPAMDGTERTMWIFEPHVAETVMEDFVRENKIPVFRDEWLNRESGVQKKKGKIIAIQTLSGITYVGKMFIDATYEGDLLAAAGVSYHVGREANAVYGEEFNGVQTGVLHHDHYFKKNIDPYKIPGNPASGILPLISPEDPGVKGAGDKKVQAYCFRMCLTNHPENRVPFPKPEGYDSAQYELLVRVFDSGWGELFRKFDAIPNRKTDTNNHGPVSTDYIGGSYAYPEATYERRQEIIKAHETYQKGLLYFMATSKQIPQEVQAEFNTWGLAKDEFTENGNWPHQLYVREARRMVSDYVMTEHETLGRRAVANPVGMGSYSLDSHNIQRYVKPDGYVQNEGDIGVPVKEPYQISYGAIIPKKQECQNLLVPVCLSSSHIAYGSIRMEPVFMILGQSAATAAAQAIESKKAVQDLNYAKLKEQLLKDNQVLTKPMANF</sequence>
<evidence type="ECO:0000256" key="3">
    <source>
        <dbReference type="ARBA" id="ARBA00023002"/>
    </source>
</evidence>
<dbReference type="GO" id="GO:0016491">
    <property type="term" value="F:oxidoreductase activity"/>
    <property type="evidence" value="ECO:0007669"/>
    <property type="project" value="UniProtKB-KW"/>
</dbReference>
<dbReference type="GO" id="GO:0016829">
    <property type="term" value="F:lyase activity"/>
    <property type="evidence" value="ECO:0007669"/>
    <property type="project" value="UniProtKB-KW"/>
</dbReference>
<keyword evidence="2" id="KW-0479">Metal-binding</keyword>
<evidence type="ECO:0000313" key="6">
    <source>
        <dbReference type="EMBL" id="PSR56504.1"/>
    </source>
</evidence>
<dbReference type="GO" id="GO:0051539">
    <property type="term" value="F:4 iron, 4 sulfur cluster binding"/>
    <property type="evidence" value="ECO:0007669"/>
    <property type="project" value="UniProtKB-KW"/>
</dbReference>
<comment type="caution">
    <text evidence="6">The sequence shown here is derived from an EMBL/GenBank/DDBJ whole genome shotgun (WGS) entry which is preliminary data.</text>
</comment>
<keyword evidence="3" id="KW-0560">Oxidoreductase</keyword>
<dbReference type="SUPFAM" id="SSF51905">
    <property type="entry name" value="FAD/NAD(P)-binding domain"/>
    <property type="match status" value="1"/>
</dbReference>
<organism evidence="6 7">
    <name type="scientific">Adhaeribacter arboris</name>
    <dbReference type="NCBI Taxonomy" id="2072846"/>
    <lineage>
        <taxon>Bacteria</taxon>
        <taxon>Pseudomonadati</taxon>
        <taxon>Bacteroidota</taxon>
        <taxon>Cytophagia</taxon>
        <taxon>Cytophagales</taxon>
        <taxon>Hymenobacteraceae</taxon>
        <taxon>Adhaeribacter</taxon>
    </lineage>
</organism>
<keyword evidence="7" id="KW-1185">Reference proteome</keyword>
<dbReference type="AlphaFoldDB" id="A0A2T2YLX0"/>
<accession>A0A2T2YLX0</accession>
<keyword evidence="5" id="KW-0411">Iron-sulfur</keyword>
<dbReference type="Proteomes" id="UP000240357">
    <property type="component" value="Unassembled WGS sequence"/>
</dbReference>
<dbReference type="InterPro" id="IPR036188">
    <property type="entry name" value="FAD/NAD-bd_sf"/>
</dbReference>
<evidence type="ECO:0000256" key="2">
    <source>
        <dbReference type="ARBA" id="ARBA00022723"/>
    </source>
</evidence>
<keyword evidence="4" id="KW-0408">Iron</keyword>
<dbReference type="PROSITE" id="PS51257">
    <property type="entry name" value="PROKAR_LIPOPROTEIN"/>
    <property type="match status" value="1"/>
</dbReference>
<protein>
    <submittedName>
        <fullName evidence="6">Xanthan lyase</fullName>
    </submittedName>
</protein>
<name>A0A2T2YLX0_9BACT</name>